<dbReference type="SUPFAM" id="SSF88659">
    <property type="entry name" value="Sigma3 and sigma4 domains of RNA polymerase sigma factors"/>
    <property type="match status" value="1"/>
</dbReference>
<proteinExistence type="inferred from homology"/>
<dbReference type="NCBIfam" id="TIGR02937">
    <property type="entry name" value="sigma70-ECF"/>
    <property type="match status" value="1"/>
</dbReference>
<evidence type="ECO:0000256" key="1">
    <source>
        <dbReference type="ARBA" id="ARBA00010641"/>
    </source>
</evidence>
<dbReference type="GO" id="GO:0016987">
    <property type="term" value="F:sigma factor activity"/>
    <property type="evidence" value="ECO:0007669"/>
    <property type="project" value="UniProtKB-KW"/>
</dbReference>
<dbReference type="GO" id="GO:0006352">
    <property type="term" value="P:DNA-templated transcription initiation"/>
    <property type="evidence" value="ECO:0007669"/>
    <property type="project" value="InterPro"/>
</dbReference>
<evidence type="ECO:0000259" key="7">
    <source>
        <dbReference type="Pfam" id="PF08281"/>
    </source>
</evidence>
<evidence type="ECO:0000313" key="8">
    <source>
        <dbReference type="EMBL" id="GCE13378.1"/>
    </source>
</evidence>
<dbReference type="OrthoDB" id="9784984at2"/>
<dbReference type="Pfam" id="PF04542">
    <property type="entry name" value="Sigma70_r2"/>
    <property type="match status" value="1"/>
</dbReference>
<keyword evidence="9" id="KW-1185">Reference proteome</keyword>
<comment type="similarity">
    <text evidence="1">Belongs to the sigma-70 factor family. ECF subfamily.</text>
</comment>
<feature type="domain" description="RNA polymerase sigma-70 region 2" evidence="6">
    <location>
        <begin position="11"/>
        <end position="72"/>
    </location>
</feature>
<reference evidence="9" key="1">
    <citation type="submission" date="2018-12" db="EMBL/GenBank/DDBJ databases">
        <title>Tengunoibacter tsumagoiensis gen. nov., sp. nov., Dictyobacter kobayashii sp. nov., D. alpinus sp. nov., and D. joshuensis sp. nov. and description of Dictyobacteraceae fam. nov. within the order Ktedonobacterales isolated from Tengu-no-mugimeshi.</title>
        <authorList>
            <person name="Wang C.M."/>
            <person name="Zheng Y."/>
            <person name="Sakai Y."/>
            <person name="Toyoda A."/>
            <person name="Minakuchi Y."/>
            <person name="Abe K."/>
            <person name="Yokota A."/>
            <person name="Yabe S."/>
        </authorList>
    </citation>
    <scope>NUCLEOTIDE SEQUENCE [LARGE SCALE GENOMIC DNA]</scope>
    <source>
        <strain evidence="9">Uno3</strain>
    </source>
</reference>
<dbReference type="InterPro" id="IPR039425">
    <property type="entry name" value="RNA_pol_sigma-70-like"/>
</dbReference>
<evidence type="ECO:0000256" key="3">
    <source>
        <dbReference type="ARBA" id="ARBA00023082"/>
    </source>
</evidence>
<accession>A0A402A2J8</accession>
<dbReference type="InterPro" id="IPR013324">
    <property type="entry name" value="RNA_pol_sigma_r3/r4-like"/>
</dbReference>
<evidence type="ECO:0000256" key="5">
    <source>
        <dbReference type="ARBA" id="ARBA00023163"/>
    </source>
</evidence>
<comment type="caution">
    <text evidence="8">The sequence shown here is derived from an EMBL/GenBank/DDBJ whole genome shotgun (WGS) entry which is preliminary data.</text>
</comment>
<dbReference type="InterPro" id="IPR013325">
    <property type="entry name" value="RNA_pol_sigma_r2"/>
</dbReference>
<keyword evidence="5" id="KW-0804">Transcription</keyword>
<dbReference type="EMBL" id="BIFR01000001">
    <property type="protein sequence ID" value="GCE13378.1"/>
    <property type="molecule type" value="Genomic_DNA"/>
</dbReference>
<feature type="domain" description="RNA polymerase sigma factor 70 region 4 type 2" evidence="7">
    <location>
        <begin position="107"/>
        <end position="159"/>
    </location>
</feature>
<dbReference type="RefSeq" id="WP_126580907.1">
    <property type="nucleotide sequence ID" value="NZ_BIFR01000001.1"/>
</dbReference>
<dbReference type="InterPro" id="IPR036388">
    <property type="entry name" value="WH-like_DNA-bd_sf"/>
</dbReference>
<dbReference type="Pfam" id="PF08281">
    <property type="entry name" value="Sigma70_r4_2"/>
    <property type="match status" value="1"/>
</dbReference>
<dbReference type="AlphaFoldDB" id="A0A402A2J8"/>
<evidence type="ECO:0000313" key="9">
    <source>
        <dbReference type="Proteomes" id="UP000287352"/>
    </source>
</evidence>
<dbReference type="InterPro" id="IPR014284">
    <property type="entry name" value="RNA_pol_sigma-70_dom"/>
</dbReference>
<dbReference type="SUPFAM" id="SSF88946">
    <property type="entry name" value="Sigma2 domain of RNA polymerase sigma factors"/>
    <property type="match status" value="1"/>
</dbReference>
<name>A0A402A2J8_9CHLR</name>
<dbReference type="InterPro" id="IPR013249">
    <property type="entry name" value="RNA_pol_sigma70_r4_t2"/>
</dbReference>
<keyword evidence="3" id="KW-0731">Sigma factor</keyword>
<protein>
    <recommendedName>
        <fullName evidence="10">RNA polymerase sigma factor</fullName>
    </recommendedName>
</protein>
<evidence type="ECO:0000256" key="4">
    <source>
        <dbReference type="ARBA" id="ARBA00023125"/>
    </source>
</evidence>
<keyword evidence="4" id="KW-0238">DNA-binding</keyword>
<sequence>MLDDLTLVGLRPSLVRFCLKMIGDSALAEDIAQETLLEAWVHQHELRDQARLASWMFGIARNRCLMWLRQQKHHATSISQLTQGEAETALMSQMDLEQDLEAKEIAELLEHALDTLSPAMRELLIHRYYDEMSPGTIAIQAKISVAAASMRLQRAKAALYQILHENQKLDGYIMLSGKKGWQDTHLWCPHCGQHHLSVRSTVTELHFICFGCVPASLASTIHTTIPKALFGTAKGYKRLLSHLSDWLAGAWNGMREGLRYCPYCHSSVVWCSQPFSIPGQELQPGFSADCEQCRFSSYLSWEGIILAQAEVQRFWLRFPRMQIVLEQEREIAGQRAVVVTVRSIPTQARVECCLGLEQGKILEIIAR</sequence>
<gene>
    <name evidence="8" type="ORF">KTT_32370</name>
</gene>
<evidence type="ECO:0008006" key="10">
    <source>
        <dbReference type="Google" id="ProtNLM"/>
    </source>
</evidence>
<evidence type="ECO:0000256" key="2">
    <source>
        <dbReference type="ARBA" id="ARBA00023015"/>
    </source>
</evidence>
<dbReference type="Gene3D" id="1.10.1740.10">
    <property type="match status" value="1"/>
</dbReference>
<keyword evidence="2" id="KW-0805">Transcription regulation</keyword>
<dbReference type="Proteomes" id="UP000287352">
    <property type="component" value="Unassembled WGS sequence"/>
</dbReference>
<dbReference type="GO" id="GO:0003677">
    <property type="term" value="F:DNA binding"/>
    <property type="evidence" value="ECO:0007669"/>
    <property type="project" value="UniProtKB-KW"/>
</dbReference>
<evidence type="ECO:0000259" key="6">
    <source>
        <dbReference type="Pfam" id="PF04542"/>
    </source>
</evidence>
<dbReference type="InterPro" id="IPR007627">
    <property type="entry name" value="RNA_pol_sigma70_r2"/>
</dbReference>
<organism evidence="8 9">
    <name type="scientific">Tengunoibacter tsumagoiensis</name>
    <dbReference type="NCBI Taxonomy" id="2014871"/>
    <lineage>
        <taxon>Bacteria</taxon>
        <taxon>Bacillati</taxon>
        <taxon>Chloroflexota</taxon>
        <taxon>Ktedonobacteria</taxon>
        <taxon>Ktedonobacterales</taxon>
        <taxon>Dictyobacteraceae</taxon>
        <taxon>Tengunoibacter</taxon>
    </lineage>
</organism>
<dbReference type="PANTHER" id="PTHR43133:SF8">
    <property type="entry name" value="RNA POLYMERASE SIGMA FACTOR HI_1459-RELATED"/>
    <property type="match status" value="1"/>
</dbReference>
<dbReference type="Gene3D" id="1.10.10.10">
    <property type="entry name" value="Winged helix-like DNA-binding domain superfamily/Winged helix DNA-binding domain"/>
    <property type="match status" value="1"/>
</dbReference>
<dbReference type="PANTHER" id="PTHR43133">
    <property type="entry name" value="RNA POLYMERASE ECF-TYPE SIGMA FACTO"/>
    <property type="match status" value="1"/>
</dbReference>